<keyword evidence="2" id="KW-1185">Reference proteome</keyword>
<dbReference type="EMBL" id="AZBU02000003">
    <property type="protein sequence ID" value="TKR88966.1"/>
    <property type="molecule type" value="Genomic_DNA"/>
</dbReference>
<comment type="caution">
    <text evidence="1">The sequence shown here is derived from an EMBL/GenBank/DDBJ whole genome shotgun (WGS) entry which is preliminary data.</text>
</comment>
<reference evidence="1 2" key="1">
    <citation type="journal article" date="2015" name="Genome Biol.">
        <title>Comparative genomics of Steinernema reveals deeply conserved gene regulatory networks.</title>
        <authorList>
            <person name="Dillman A.R."/>
            <person name="Macchietto M."/>
            <person name="Porter C.F."/>
            <person name="Rogers A."/>
            <person name="Williams B."/>
            <person name="Antoshechkin I."/>
            <person name="Lee M.M."/>
            <person name="Goodwin Z."/>
            <person name="Lu X."/>
            <person name="Lewis E.E."/>
            <person name="Goodrich-Blair H."/>
            <person name="Stock S.P."/>
            <person name="Adams B.J."/>
            <person name="Sternberg P.W."/>
            <person name="Mortazavi A."/>
        </authorList>
    </citation>
    <scope>NUCLEOTIDE SEQUENCE [LARGE SCALE GENOMIC DNA]</scope>
    <source>
        <strain evidence="1 2">ALL</strain>
    </source>
</reference>
<sequence>MTSLVSLPPHVLAKIVGFCDYNTCRDKLGLTNKFLRSFAVQHGQKRGFVFMAADETMHFHNFHFRPDRPASVNPKLSEVFKLLPPFSERNQAEIRSPVQGQINVLLQ</sequence>
<name>A0A4U5NZA7_STECR</name>
<protein>
    <submittedName>
        <fullName evidence="1">Uncharacterized protein</fullName>
    </submittedName>
</protein>
<organism evidence="1 2">
    <name type="scientific">Steinernema carpocapsae</name>
    <name type="common">Entomopathogenic nematode</name>
    <dbReference type="NCBI Taxonomy" id="34508"/>
    <lineage>
        <taxon>Eukaryota</taxon>
        <taxon>Metazoa</taxon>
        <taxon>Ecdysozoa</taxon>
        <taxon>Nematoda</taxon>
        <taxon>Chromadorea</taxon>
        <taxon>Rhabditida</taxon>
        <taxon>Tylenchina</taxon>
        <taxon>Panagrolaimomorpha</taxon>
        <taxon>Strongyloidoidea</taxon>
        <taxon>Steinernematidae</taxon>
        <taxon>Steinernema</taxon>
    </lineage>
</organism>
<proteinExistence type="predicted"/>
<evidence type="ECO:0000313" key="2">
    <source>
        <dbReference type="Proteomes" id="UP000298663"/>
    </source>
</evidence>
<gene>
    <name evidence="1" type="ORF">L596_013131</name>
</gene>
<reference evidence="1 2" key="2">
    <citation type="journal article" date="2019" name="G3 (Bethesda)">
        <title>Hybrid Assembly of the Genome of the Entomopathogenic Nematode Steinernema carpocapsae Identifies the X-Chromosome.</title>
        <authorList>
            <person name="Serra L."/>
            <person name="Macchietto M."/>
            <person name="Macias-Munoz A."/>
            <person name="McGill C.J."/>
            <person name="Rodriguez I.M."/>
            <person name="Rodriguez B."/>
            <person name="Murad R."/>
            <person name="Mortazavi A."/>
        </authorList>
    </citation>
    <scope>NUCLEOTIDE SEQUENCE [LARGE SCALE GENOMIC DNA]</scope>
    <source>
        <strain evidence="1 2">ALL</strain>
    </source>
</reference>
<dbReference type="AlphaFoldDB" id="A0A4U5NZA7"/>
<dbReference type="Proteomes" id="UP000298663">
    <property type="component" value="Unassembled WGS sequence"/>
</dbReference>
<accession>A0A4U5NZA7</accession>
<evidence type="ECO:0000313" key="1">
    <source>
        <dbReference type="EMBL" id="TKR88966.1"/>
    </source>
</evidence>